<evidence type="ECO:0000313" key="2">
    <source>
        <dbReference type="EMBL" id="KAK9929226.1"/>
    </source>
</evidence>
<evidence type="ECO:0000313" key="3">
    <source>
        <dbReference type="Proteomes" id="UP001457282"/>
    </source>
</evidence>
<gene>
    <name evidence="2" type="ORF">M0R45_026332</name>
</gene>
<evidence type="ECO:0000256" key="1">
    <source>
        <dbReference type="SAM" id="MobiDB-lite"/>
    </source>
</evidence>
<feature type="compositionally biased region" description="Low complexity" evidence="1">
    <location>
        <begin position="92"/>
        <end position="105"/>
    </location>
</feature>
<proteinExistence type="predicted"/>
<organism evidence="2 3">
    <name type="scientific">Rubus argutus</name>
    <name type="common">Southern blackberry</name>
    <dbReference type="NCBI Taxonomy" id="59490"/>
    <lineage>
        <taxon>Eukaryota</taxon>
        <taxon>Viridiplantae</taxon>
        <taxon>Streptophyta</taxon>
        <taxon>Embryophyta</taxon>
        <taxon>Tracheophyta</taxon>
        <taxon>Spermatophyta</taxon>
        <taxon>Magnoliopsida</taxon>
        <taxon>eudicotyledons</taxon>
        <taxon>Gunneridae</taxon>
        <taxon>Pentapetalae</taxon>
        <taxon>rosids</taxon>
        <taxon>fabids</taxon>
        <taxon>Rosales</taxon>
        <taxon>Rosaceae</taxon>
        <taxon>Rosoideae</taxon>
        <taxon>Rosoideae incertae sedis</taxon>
        <taxon>Rubus</taxon>
    </lineage>
</organism>
<reference evidence="2 3" key="1">
    <citation type="journal article" date="2023" name="G3 (Bethesda)">
        <title>A chromosome-length genome assembly and annotation of blackberry (Rubus argutus, cv. 'Hillquist').</title>
        <authorList>
            <person name="Bruna T."/>
            <person name="Aryal R."/>
            <person name="Dudchenko O."/>
            <person name="Sargent D.J."/>
            <person name="Mead D."/>
            <person name="Buti M."/>
            <person name="Cavallini A."/>
            <person name="Hytonen T."/>
            <person name="Andres J."/>
            <person name="Pham M."/>
            <person name="Weisz D."/>
            <person name="Mascagni F."/>
            <person name="Usai G."/>
            <person name="Natali L."/>
            <person name="Bassil N."/>
            <person name="Fernandez G.E."/>
            <person name="Lomsadze A."/>
            <person name="Armour M."/>
            <person name="Olukolu B."/>
            <person name="Poorten T."/>
            <person name="Britton C."/>
            <person name="Davik J."/>
            <person name="Ashrafi H."/>
            <person name="Aiden E.L."/>
            <person name="Borodovsky M."/>
            <person name="Worthington M."/>
        </authorList>
    </citation>
    <scope>NUCLEOTIDE SEQUENCE [LARGE SCALE GENOMIC DNA]</scope>
    <source>
        <strain evidence="2">PI 553951</strain>
    </source>
</reference>
<accession>A0AAW1WZ10</accession>
<name>A0AAW1WZ10_RUBAR</name>
<keyword evidence="3" id="KW-1185">Reference proteome</keyword>
<dbReference type="EMBL" id="JBEDUW010000005">
    <property type="protein sequence ID" value="KAK9929226.1"/>
    <property type="molecule type" value="Genomic_DNA"/>
</dbReference>
<protein>
    <submittedName>
        <fullName evidence="2">Uncharacterized protein</fullName>
    </submittedName>
</protein>
<dbReference type="AlphaFoldDB" id="A0AAW1WZ10"/>
<feature type="region of interest" description="Disordered" evidence="1">
    <location>
        <begin position="63"/>
        <end position="108"/>
    </location>
</feature>
<comment type="caution">
    <text evidence="2">The sequence shown here is derived from an EMBL/GenBank/DDBJ whole genome shotgun (WGS) entry which is preliminary data.</text>
</comment>
<sequence>MNSINPSAICPQPRPSSITHARALCIAEPSPADLPSSFQPRRDLLRVAQLTVASPVAIAQPDAVESVPSTSLQAAAPVNTDPLRRTQQETQVSSPSVVPLRSPSNPRRRHDALAPVVKFCPGCDLLLATKAAARAQQFLDPPRARFTSPAFPPQVVDNLCSSQAIKSATLSLAGSSSLSVLEKKKKELK</sequence>
<dbReference type="Proteomes" id="UP001457282">
    <property type="component" value="Unassembled WGS sequence"/>
</dbReference>